<proteinExistence type="predicted"/>
<dbReference type="PANTHER" id="PTHR44520">
    <property type="entry name" value="RESPONSE REGULATOR RCP1-RELATED"/>
    <property type="match status" value="1"/>
</dbReference>
<dbReference type="InterPro" id="IPR001789">
    <property type="entry name" value="Sig_transdc_resp-reg_receiver"/>
</dbReference>
<dbReference type="PROSITE" id="PS50110">
    <property type="entry name" value="RESPONSE_REGULATORY"/>
    <property type="match status" value="1"/>
</dbReference>
<accession>A0A0G1LLZ3</accession>
<reference evidence="3 4" key="1">
    <citation type="journal article" date="2015" name="Nature">
        <title>rRNA introns, odd ribosomes, and small enigmatic genomes across a large radiation of phyla.</title>
        <authorList>
            <person name="Brown C.T."/>
            <person name="Hug L.A."/>
            <person name="Thomas B.C."/>
            <person name="Sharon I."/>
            <person name="Castelle C.J."/>
            <person name="Singh A."/>
            <person name="Wilkins M.J."/>
            <person name="Williams K.H."/>
            <person name="Banfield J.F."/>
        </authorList>
    </citation>
    <scope>NUCLEOTIDE SEQUENCE [LARGE SCALE GENOMIC DNA]</scope>
</reference>
<dbReference type="InterPro" id="IPR052893">
    <property type="entry name" value="TCS_response_regulator"/>
</dbReference>
<feature type="domain" description="Response regulatory" evidence="2">
    <location>
        <begin position="5"/>
        <end position="124"/>
    </location>
</feature>
<dbReference type="GO" id="GO:0000160">
    <property type="term" value="P:phosphorelay signal transduction system"/>
    <property type="evidence" value="ECO:0007669"/>
    <property type="project" value="InterPro"/>
</dbReference>
<comment type="caution">
    <text evidence="3">The sequence shown here is derived from an EMBL/GenBank/DDBJ whole genome shotgun (WGS) entry which is preliminary data.</text>
</comment>
<name>A0A0G1LLZ3_9BACT</name>
<feature type="modified residue" description="4-aspartylphosphate" evidence="1">
    <location>
        <position position="57"/>
    </location>
</feature>
<dbReference type="Pfam" id="PF00072">
    <property type="entry name" value="Response_reg"/>
    <property type="match status" value="1"/>
</dbReference>
<keyword evidence="1" id="KW-0597">Phosphoprotein</keyword>
<dbReference type="EMBL" id="LCIT01000043">
    <property type="protein sequence ID" value="KKT60874.1"/>
    <property type="molecule type" value="Genomic_DNA"/>
</dbReference>
<dbReference type="InterPro" id="IPR011006">
    <property type="entry name" value="CheY-like_superfamily"/>
</dbReference>
<organism evidence="3 4">
    <name type="scientific">Candidatus Giovannonibacteria bacterium GW2011_GWA2_44_26</name>
    <dbReference type="NCBI Taxonomy" id="1618648"/>
    <lineage>
        <taxon>Bacteria</taxon>
        <taxon>Candidatus Giovannoniibacteriota</taxon>
    </lineage>
</organism>
<dbReference type="Gene3D" id="3.40.50.2300">
    <property type="match status" value="1"/>
</dbReference>
<dbReference type="PANTHER" id="PTHR44520:SF1">
    <property type="entry name" value="TWO-COMPONENT SYSTEM REGULATORY PROTEIN"/>
    <property type="match status" value="1"/>
</dbReference>
<protein>
    <submittedName>
        <fullName evidence="3">Two component transcriptional regulator, winged helix family</fullName>
    </submittedName>
</protein>
<sequence>MTDKHILIIEDNAFINSAYGTKFNRESIPYKIAVDGEEALAKLQNEAEKLPAVIILDIILPKKNGFEVLSIIKNDPRTKMIPVIVLTNLNQEIERRRAMELGASEYLVKADTKIDMLVDKVRKYMAY</sequence>
<dbReference type="SUPFAM" id="SSF52172">
    <property type="entry name" value="CheY-like"/>
    <property type="match status" value="1"/>
</dbReference>
<dbReference type="AlphaFoldDB" id="A0A0G1LLZ3"/>
<dbReference type="SMART" id="SM00448">
    <property type="entry name" value="REC"/>
    <property type="match status" value="1"/>
</dbReference>
<dbReference type="Proteomes" id="UP000033945">
    <property type="component" value="Unassembled WGS sequence"/>
</dbReference>
<gene>
    <name evidence="3" type="ORF">UW55_C0043G0008</name>
</gene>
<evidence type="ECO:0000313" key="4">
    <source>
        <dbReference type="Proteomes" id="UP000033945"/>
    </source>
</evidence>
<evidence type="ECO:0000259" key="2">
    <source>
        <dbReference type="PROSITE" id="PS50110"/>
    </source>
</evidence>
<evidence type="ECO:0000256" key="1">
    <source>
        <dbReference type="PROSITE-ProRule" id="PRU00169"/>
    </source>
</evidence>
<evidence type="ECO:0000313" key="3">
    <source>
        <dbReference type="EMBL" id="KKT60874.1"/>
    </source>
</evidence>